<dbReference type="PROSITE" id="PS01180">
    <property type="entry name" value="CUB"/>
    <property type="match status" value="1"/>
</dbReference>
<dbReference type="AlphaFoldDB" id="W2TTC4"/>
<evidence type="ECO:0000259" key="3">
    <source>
        <dbReference type="PROSITE" id="PS01180"/>
    </source>
</evidence>
<evidence type="ECO:0000259" key="4">
    <source>
        <dbReference type="PROSITE" id="PS50041"/>
    </source>
</evidence>
<reference evidence="6" key="1">
    <citation type="journal article" date="2014" name="Nat. Genet.">
        <title>Genome of the human hookworm Necator americanus.</title>
        <authorList>
            <person name="Tang Y.T."/>
            <person name="Gao X."/>
            <person name="Rosa B.A."/>
            <person name="Abubucker S."/>
            <person name="Hallsworth-Pepin K."/>
            <person name="Martin J."/>
            <person name="Tyagi R."/>
            <person name="Heizer E."/>
            <person name="Zhang X."/>
            <person name="Bhonagiri-Palsikar V."/>
            <person name="Minx P."/>
            <person name="Warren W.C."/>
            <person name="Wang Q."/>
            <person name="Zhan B."/>
            <person name="Hotez P.J."/>
            <person name="Sternberg P.W."/>
            <person name="Dougall A."/>
            <person name="Gaze S.T."/>
            <person name="Mulvenna J."/>
            <person name="Sotillo J."/>
            <person name="Ranganathan S."/>
            <person name="Rabelo E.M."/>
            <person name="Wilson R.K."/>
            <person name="Felgner P.L."/>
            <person name="Bethony J."/>
            <person name="Hawdon J.M."/>
            <person name="Gasser R.B."/>
            <person name="Loukas A."/>
            <person name="Mitreva M."/>
        </authorList>
    </citation>
    <scope>NUCLEOTIDE SEQUENCE [LARGE SCALE GENOMIC DNA]</scope>
</reference>
<dbReference type="InterPro" id="IPR035914">
    <property type="entry name" value="Sperma_CUB_dom_sf"/>
</dbReference>
<dbReference type="OMA" id="SCATINI"/>
<evidence type="ECO:0000313" key="5">
    <source>
        <dbReference type="EMBL" id="ETN84356.1"/>
    </source>
</evidence>
<keyword evidence="6" id="KW-1185">Reference proteome</keyword>
<comment type="caution">
    <text evidence="2">Lacks conserved residue(s) required for the propagation of feature annotation.</text>
</comment>
<accession>W2TTC4</accession>
<gene>
    <name evidence="5" type="ORF">NECAME_06918</name>
</gene>
<dbReference type="CDD" id="cd00041">
    <property type="entry name" value="CUB"/>
    <property type="match status" value="1"/>
</dbReference>
<name>W2TTC4_NECAM</name>
<dbReference type="InterPro" id="IPR000859">
    <property type="entry name" value="CUB_dom"/>
</dbReference>
<evidence type="ECO:0000313" key="6">
    <source>
        <dbReference type="Proteomes" id="UP000053676"/>
    </source>
</evidence>
<feature type="domain" description="C-type lectin" evidence="4">
    <location>
        <begin position="10"/>
        <end position="67"/>
    </location>
</feature>
<dbReference type="SMART" id="SM00042">
    <property type="entry name" value="CUB"/>
    <property type="match status" value="1"/>
</dbReference>
<dbReference type="PANTHER" id="PTHR39385">
    <property type="entry name" value="PROTEIN CBG20422"/>
    <property type="match status" value="1"/>
</dbReference>
<evidence type="ECO:0000256" key="2">
    <source>
        <dbReference type="PROSITE-ProRule" id="PRU00059"/>
    </source>
</evidence>
<dbReference type="KEGG" id="nai:NECAME_06918"/>
<dbReference type="OrthoDB" id="5808499at2759"/>
<protein>
    <submittedName>
        <fullName evidence="5">CUB domain protein</fullName>
    </submittedName>
</protein>
<dbReference type="SUPFAM" id="SSF56436">
    <property type="entry name" value="C-type lectin-like"/>
    <property type="match status" value="1"/>
</dbReference>
<dbReference type="PROSITE" id="PS50041">
    <property type="entry name" value="C_TYPE_LECTIN_2"/>
    <property type="match status" value="1"/>
</dbReference>
<sequence>MTSNQRLPPWVAASRTSSGNWKWNTGVSVSSTYWATNEPSLYGDCATLRSNGMSACPCYNQQPAMCKLKPPLCNGGKFGGANIRFGTFNSPGYPDQYYNGLDCYYQIEGPASTYITIDFDPYLVEDYFDYVEIYEGNTTGTKIGEGPVIPLATNIFVGPHELFLTDTRSRDPRLFRSCATINIKFDAFSTEEEYDYLEIYDGGVISAPLIAK</sequence>
<dbReference type="Gene3D" id="3.10.100.10">
    <property type="entry name" value="Mannose-Binding Protein A, subunit A"/>
    <property type="match status" value="1"/>
</dbReference>
<evidence type="ECO:0000256" key="1">
    <source>
        <dbReference type="ARBA" id="ARBA00023157"/>
    </source>
</evidence>
<dbReference type="SUPFAM" id="SSF49854">
    <property type="entry name" value="Spermadhesin, CUB domain"/>
    <property type="match status" value="1"/>
</dbReference>
<dbReference type="EMBL" id="KI657953">
    <property type="protein sequence ID" value="ETN84356.1"/>
    <property type="molecule type" value="Genomic_DNA"/>
</dbReference>
<proteinExistence type="predicted"/>
<dbReference type="Pfam" id="PF00431">
    <property type="entry name" value="CUB"/>
    <property type="match status" value="1"/>
</dbReference>
<dbReference type="PANTHER" id="PTHR39385:SF2">
    <property type="entry name" value="SLIT-LIKE 3 PROTEIN"/>
    <property type="match status" value="1"/>
</dbReference>
<dbReference type="InterPro" id="IPR001304">
    <property type="entry name" value="C-type_lectin-like"/>
</dbReference>
<dbReference type="InterPro" id="IPR016186">
    <property type="entry name" value="C-type_lectin-like/link_sf"/>
</dbReference>
<dbReference type="Proteomes" id="UP000053676">
    <property type="component" value="Unassembled WGS sequence"/>
</dbReference>
<dbReference type="InterPro" id="IPR016187">
    <property type="entry name" value="CTDL_fold"/>
</dbReference>
<organism evidence="5 6">
    <name type="scientific">Necator americanus</name>
    <name type="common">Human hookworm</name>
    <dbReference type="NCBI Taxonomy" id="51031"/>
    <lineage>
        <taxon>Eukaryota</taxon>
        <taxon>Metazoa</taxon>
        <taxon>Ecdysozoa</taxon>
        <taxon>Nematoda</taxon>
        <taxon>Chromadorea</taxon>
        <taxon>Rhabditida</taxon>
        <taxon>Rhabditina</taxon>
        <taxon>Rhabditomorpha</taxon>
        <taxon>Strongyloidea</taxon>
        <taxon>Ancylostomatidae</taxon>
        <taxon>Bunostominae</taxon>
        <taxon>Necator</taxon>
    </lineage>
</organism>
<dbReference type="Gene3D" id="2.60.120.290">
    <property type="entry name" value="Spermadhesin, CUB domain"/>
    <property type="match status" value="1"/>
</dbReference>
<keyword evidence="1" id="KW-1015">Disulfide bond</keyword>
<feature type="domain" description="CUB" evidence="3">
    <location>
        <begin position="73"/>
        <end position="182"/>
    </location>
</feature>